<comment type="subcellular location">
    <subcellularLocation>
        <location evidence="10">Cytoplasm</location>
    </subcellularLocation>
</comment>
<keyword evidence="3 10" id="KW-0819">tRNA processing</keyword>
<evidence type="ECO:0000256" key="12">
    <source>
        <dbReference type="SAM" id="Phobius"/>
    </source>
</evidence>
<feature type="binding site" evidence="10">
    <location>
        <position position="258"/>
    </location>
    <ligand>
        <name>Mg(2+)</name>
        <dbReference type="ChEBI" id="CHEBI:18420"/>
    </ligand>
</feature>
<dbReference type="PANTHER" id="PTHR42714">
    <property type="entry name" value="TRNA MODIFICATION GTPASE GTPBP3"/>
    <property type="match status" value="1"/>
</dbReference>
<evidence type="ECO:0000256" key="4">
    <source>
        <dbReference type="ARBA" id="ARBA00022723"/>
    </source>
</evidence>
<sequence length="479" mass="52007">MVILGGFFFGYHLGFLFNMTLSFLGEFKMQYQTTIAAIATPLGRGGVGVIRLSGPKAYEIAEQLTQKSLPVARMAGFRQFCDADGSVMDEGIVLCFPNPHSFTGEDVVELQGHGGPVIQNALLARLLDLGATAAKAGEFSMRAFENGKMDLVQAEAIADLIDATSQAAARSAVRSLQGAFSTKINTVLEKLIHLRLHVEAAIDFPEEEIDFLADGKILALLDDVQDSVQAVQQSARQGQLLREGLQVVIAGKPNAGKSSLLNTLAGHERAIVTDIAGTTRDVLHEKISLNGLPITLTDTAGLRETGDLVEQEGIRRAIKEIEQADLLLLVYDLNQGDEPLQLAQQYFADHLEPKRLLLIGNKCDLTDQVAELSDYQGFRHIRVSAKQDMGVQALIDAITAHAGFQPEEDTFIARTRHLDAMKRTQCYLSEAREQLVVFNAGELVAESLRLAQNALGEITGDFSADDLLGKIFGSFCIGK</sequence>
<proteinExistence type="inferred from homology"/>
<comment type="caution">
    <text evidence="10">Lacks conserved residue(s) required for the propagation of feature annotation.</text>
</comment>
<dbReference type="CDD" id="cd04164">
    <property type="entry name" value="trmE"/>
    <property type="match status" value="1"/>
</dbReference>
<keyword evidence="12" id="KW-0812">Transmembrane</keyword>
<feature type="binding site" evidence="10">
    <location>
        <position position="148"/>
    </location>
    <ligand>
        <name>(6S)-5-formyl-5,6,7,8-tetrahydrofolate</name>
        <dbReference type="ChEBI" id="CHEBI:57457"/>
    </ligand>
</feature>
<name>V2UYM4_9GAMM</name>
<dbReference type="NCBIfam" id="TIGR00450">
    <property type="entry name" value="mnmE_trmE_thdF"/>
    <property type="match status" value="1"/>
</dbReference>
<gene>
    <name evidence="10" type="primary">mnmE</name>
    <name evidence="10" type="synonym">trmE</name>
    <name evidence="14" type="ORF">F990_02160</name>
</gene>
<dbReference type="Pfam" id="PF12631">
    <property type="entry name" value="MnmE_helical"/>
    <property type="match status" value="1"/>
</dbReference>
<feature type="transmembrane region" description="Helical" evidence="12">
    <location>
        <begin position="6"/>
        <end position="24"/>
    </location>
</feature>
<evidence type="ECO:0000256" key="2">
    <source>
        <dbReference type="ARBA" id="ARBA00022490"/>
    </source>
</evidence>
<feature type="binding site" evidence="10">
    <location>
        <position position="273"/>
    </location>
    <ligand>
        <name>K(+)</name>
        <dbReference type="ChEBI" id="CHEBI:29103"/>
    </ligand>
</feature>
<keyword evidence="12" id="KW-1133">Transmembrane helix</keyword>
<feature type="binding site" evidence="10">
    <location>
        <position position="279"/>
    </location>
    <ligand>
        <name>Mg(2+)</name>
        <dbReference type="ChEBI" id="CHEBI:18420"/>
    </ligand>
</feature>
<dbReference type="NCBIfam" id="TIGR00231">
    <property type="entry name" value="small_GTP"/>
    <property type="match status" value="1"/>
</dbReference>
<feature type="binding site" evidence="10">
    <location>
        <begin position="298"/>
        <end position="301"/>
    </location>
    <ligand>
        <name>GTP</name>
        <dbReference type="ChEBI" id="CHEBI:37565"/>
    </ligand>
</feature>
<dbReference type="InterPro" id="IPR004520">
    <property type="entry name" value="GTPase_MnmE"/>
</dbReference>
<dbReference type="Gene3D" id="1.20.120.430">
    <property type="entry name" value="tRNA modification GTPase MnmE domain 2"/>
    <property type="match status" value="1"/>
</dbReference>
<reference evidence="14 15" key="1">
    <citation type="submission" date="2013-10" db="EMBL/GenBank/DDBJ databases">
        <title>The Genome Sequence of Acinetobacter tjernbergiae CIP107465.</title>
        <authorList>
            <consortium name="The Broad Institute Genomics Platform"/>
            <consortium name="The Broad Institute Genome Sequencing Center for Infectious Disease"/>
            <person name="Cerqueira G."/>
            <person name="Feldgarden M."/>
            <person name="Courvalin P."/>
            <person name="Grillot-Courvalin C."/>
            <person name="Clermont D."/>
            <person name="Rocha E."/>
            <person name="Yoon E.-J."/>
            <person name="Nemec A."/>
            <person name="Young S.K."/>
            <person name="Zeng Q."/>
            <person name="Gargeya S."/>
            <person name="Fitzgerald M."/>
            <person name="Abouelleil A."/>
            <person name="Alvarado L."/>
            <person name="Berlin A.M."/>
            <person name="Chapman S.B."/>
            <person name="Gainer-Dewar J."/>
            <person name="Goldberg J."/>
            <person name="Gnerre S."/>
            <person name="Griggs A."/>
            <person name="Gujja S."/>
            <person name="Hansen M."/>
            <person name="Howarth C."/>
            <person name="Imamovic A."/>
            <person name="Ireland A."/>
            <person name="Larimer J."/>
            <person name="McCowan C."/>
            <person name="Murphy C."/>
            <person name="Pearson M."/>
            <person name="Poon T.W."/>
            <person name="Priest M."/>
            <person name="Roberts A."/>
            <person name="Saif S."/>
            <person name="Shea T."/>
            <person name="Sykes S."/>
            <person name="Wortman J."/>
            <person name="Nusbaum C."/>
            <person name="Birren B."/>
        </authorList>
    </citation>
    <scope>NUCLEOTIDE SEQUENCE [LARGE SCALE GENOMIC DNA]</scope>
    <source>
        <strain evidence="14 15">CIP 107465</strain>
    </source>
</reference>
<keyword evidence="15" id="KW-1185">Reference proteome</keyword>
<comment type="similarity">
    <text evidence="1 10 11">Belongs to the TRAFAC class TrmE-Era-EngA-EngB-Septin-like GTPase superfamily. TrmE GTPase family.</text>
</comment>
<evidence type="ECO:0000256" key="1">
    <source>
        <dbReference type="ARBA" id="ARBA00011043"/>
    </source>
</evidence>
<dbReference type="GO" id="GO:0005829">
    <property type="term" value="C:cytosol"/>
    <property type="evidence" value="ECO:0007669"/>
    <property type="project" value="TreeGrafter"/>
</dbReference>
<dbReference type="SUPFAM" id="SSF116878">
    <property type="entry name" value="TrmE connector domain"/>
    <property type="match status" value="1"/>
</dbReference>
<dbReference type="FunFam" id="3.40.50.300:FF:001376">
    <property type="entry name" value="tRNA modification GTPase MnmE"/>
    <property type="match status" value="1"/>
</dbReference>
<evidence type="ECO:0000256" key="11">
    <source>
        <dbReference type="RuleBase" id="RU003313"/>
    </source>
</evidence>
<feature type="binding site" evidence="10">
    <location>
        <begin position="254"/>
        <end position="259"/>
    </location>
    <ligand>
        <name>GTP</name>
        <dbReference type="ChEBI" id="CHEBI:37565"/>
    </ligand>
</feature>
<comment type="function">
    <text evidence="10">Exhibits a very high intrinsic GTPase hydrolysis rate. Involved in the addition of a carboxymethylaminomethyl (cmnm) group at the wobble position (U34) of certain tRNAs, forming tRNA-cmnm(5)s(2)U34.</text>
</comment>
<feature type="binding site" evidence="10">
    <location>
        <position position="51"/>
    </location>
    <ligand>
        <name>(6S)-5-formyl-5,6,7,8-tetrahydrofolate</name>
        <dbReference type="ChEBI" id="CHEBI:57457"/>
    </ligand>
</feature>
<dbReference type="Gene3D" id="3.30.1360.120">
    <property type="entry name" value="Probable tRNA modification gtpase trme, domain 1"/>
    <property type="match status" value="1"/>
</dbReference>
<dbReference type="Pfam" id="PF01926">
    <property type="entry name" value="MMR_HSR1"/>
    <property type="match status" value="1"/>
</dbReference>
<dbReference type="PROSITE" id="PS51709">
    <property type="entry name" value="G_TRME"/>
    <property type="match status" value="1"/>
</dbReference>
<dbReference type="InterPro" id="IPR018948">
    <property type="entry name" value="GTP-bd_TrmE_N"/>
</dbReference>
<keyword evidence="8 10" id="KW-0630">Potassium</keyword>
<dbReference type="NCBIfam" id="NF003661">
    <property type="entry name" value="PRK05291.1-3"/>
    <property type="match status" value="1"/>
</dbReference>
<comment type="caution">
    <text evidence="14">The sequence shown here is derived from an EMBL/GenBank/DDBJ whole genome shotgun (WGS) entry which is preliminary data.</text>
</comment>
<keyword evidence="6 10" id="KW-0378">Hydrolase</keyword>
<dbReference type="SMART" id="SM00175">
    <property type="entry name" value="RAB"/>
    <property type="match status" value="1"/>
</dbReference>
<dbReference type="eggNOG" id="COG0486">
    <property type="taxonomic scope" value="Bacteria"/>
</dbReference>
<dbReference type="InterPro" id="IPR006073">
    <property type="entry name" value="GTP-bd"/>
</dbReference>
<keyword evidence="12" id="KW-0472">Membrane</keyword>
<dbReference type="EMBL" id="AYEV01000021">
    <property type="protein sequence ID" value="ESK55122.1"/>
    <property type="molecule type" value="Genomic_DNA"/>
</dbReference>
<evidence type="ECO:0000256" key="10">
    <source>
        <dbReference type="HAMAP-Rule" id="MF_00379"/>
    </source>
</evidence>
<dbReference type="InterPro" id="IPR025867">
    <property type="entry name" value="MnmE_helical"/>
</dbReference>
<organism evidence="14 15">
    <name type="scientific">Acinetobacter tjernbergiae DSM 14971 = CIP 107465</name>
    <dbReference type="NCBI Taxonomy" id="1120928"/>
    <lineage>
        <taxon>Bacteria</taxon>
        <taxon>Pseudomonadati</taxon>
        <taxon>Pseudomonadota</taxon>
        <taxon>Gammaproteobacteria</taxon>
        <taxon>Moraxellales</taxon>
        <taxon>Moraxellaceae</taxon>
        <taxon>Acinetobacter</taxon>
    </lineage>
</organism>
<dbReference type="GO" id="GO:0002098">
    <property type="term" value="P:tRNA wobble uridine modification"/>
    <property type="evidence" value="ECO:0007669"/>
    <property type="project" value="TreeGrafter"/>
</dbReference>
<keyword evidence="9 10" id="KW-0342">GTP-binding</keyword>
<dbReference type="SUPFAM" id="SSF52540">
    <property type="entry name" value="P-loop containing nucleoside triphosphate hydrolases"/>
    <property type="match status" value="1"/>
</dbReference>
<comment type="subunit">
    <text evidence="10">Homodimer. Heterotetramer of two MnmE and two MnmG subunits.</text>
</comment>
<dbReference type="HAMAP" id="MF_00379">
    <property type="entry name" value="GTPase_MnmE"/>
    <property type="match status" value="1"/>
</dbReference>
<dbReference type="InterPro" id="IPR027368">
    <property type="entry name" value="MnmE_dom2"/>
</dbReference>
<feature type="binding site" evidence="10">
    <location>
        <position position="479"/>
    </location>
    <ligand>
        <name>(6S)-5-formyl-5,6,7,8-tetrahydrofolate</name>
        <dbReference type="ChEBI" id="CHEBI:57457"/>
    </ligand>
</feature>
<dbReference type="Pfam" id="PF10396">
    <property type="entry name" value="TrmE_N"/>
    <property type="match status" value="1"/>
</dbReference>
<dbReference type="CDD" id="cd14858">
    <property type="entry name" value="TrmE_N"/>
    <property type="match status" value="1"/>
</dbReference>
<feature type="binding site" evidence="10">
    <location>
        <position position="275"/>
    </location>
    <ligand>
        <name>K(+)</name>
        <dbReference type="ChEBI" id="CHEBI:29103"/>
    </ligand>
</feature>
<evidence type="ECO:0000256" key="6">
    <source>
        <dbReference type="ARBA" id="ARBA00022801"/>
    </source>
</evidence>
<dbReference type="AlphaFoldDB" id="V2UYM4"/>
<keyword evidence="4 10" id="KW-0479">Metal-binding</keyword>
<evidence type="ECO:0000256" key="5">
    <source>
        <dbReference type="ARBA" id="ARBA00022741"/>
    </source>
</evidence>
<feature type="binding site" evidence="10">
    <location>
        <begin position="273"/>
        <end position="279"/>
    </location>
    <ligand>
        <name>GTP</name>
        <dbReference type="ChEBI" id="CHEBI:37565"/>
    </ligand>
</feature>
<comment type="cofactor">
    <cofactor evidence="10">
        <name>K(+)</name>
        <dbReference type="ChEBI" id="CHEBI:29103"/>
    </cofactor>
    <text evidence="10">Binds 1 potassium ion per subunit.</text>
</comment>
<dbReference type="Gene3D" id="3.40.50.300">
    <property type="entry name" value="P-loop containing nucleotide triphosphate hydrolases"/>
    <property type="match status" value="1"/>
</dbReference>
<evidence type="ECO:0000259" key="13">
    <source>
        <dbReference type="PROSITE" id="PS51709"/>
    </source>
</evidence>
<dbReference type="PANTHER" id="PTHR42714:SF2">
    <property type="entry name" value="TRNA MODIFICATION GTPASE GTPBP3, MITOCHONDRIAL"/>
    <property type="match status" value="1"/>
</dbReference>
<dbReference type="PATRIC" id="fig|1120928.5.peg.2188"/>
<feature type="binding site" evidence="10">
    <location>
        <position position="278"/>
    </location>
    <ligand>
        <name>K(+)</name>
        <dbReference type="ChEBI" id="CHEBI:29103"/>
    </ligand>
</feature>
<dbReference type="PRINTS" id="PR00326">
    <property type="entry name" value="GTP1OBG"/>
</dbReference>
<dbReference type="InterPro" id="IPR027266">
    <property type="entry name" value="TrmE/GcvT-like"/>
</dbReference>
<feature type="binding site" evidence="10">
    <location>
        <position position="254"/>
    </location>
    <ligand>
        <name>K(+)</name>
        <dbReference type="ChEBI" id="CHEBI:29103"/>
    </ligand>
</feature>
<evidence type="ECO:0000313" key="15">
    <source>
        <dbReference type="Proteomes" id="UP000017404"/>
    </source>
</evidence>
<evidence type="ECO:0000256" key="7">
    <source>
        <dbReference type="ARBA" id="ARBA00022842"/>
    </source>
</evidence>
<dbReference type="InterPro" id="IPR031168">
    <property type="entry name" value="G_TrmE"/>
</dbReference>
<keyword evidence="7 10" id="KW-0460">Magnesium</keyword>
<dbReference type="STRING" id="202955.GCA_000759995_00328"/>
<dbReference type="GO" id="GO:0003924">
    <property type="term" value="F:GTPase activity"/>
    <property type="evidence" value="ECO:0007669"/>
    <property type="project" value="UniProtKB-UniRule"/>
</dbReference>
<feature type="domain" description="TrmE-type G" evidence="13">
    <location>
        <begin position="244"/>
        <end position="403"/>
    </location>
</feature>
<dbReference type="EC" id="3.6.-.-" evidence="10"/>
<evidence type="ECO:0000256" key="3">
    <source>
        <dbReference type="ARBA" id="ARBA00022694"/>
    </source>
</evidence>
<dbReference type="GO" id="GO:0046872">
    <property type="term" value="F:metal ion binding"/>
    <property type="evidence" value="ECO:0007669"/>
    <property type="project" value="UniProtKB-KW"/>
</dbReference>
<dbReference type="GO" id="GO:0030488">
    <property type="term" value="P:tRNA methylation"/>
    <property type="evidence" value="ECO:0007669"/>
    <property type="project" value="TreeGrafter"/>
</dbReference>
<protein>
    <recommendedName>
        <fullName evidence="10">tRNA modification GTPase MnmE</fullName>
        <ecNumber evidence="10">3.6.-.-</ecNumber>
    </recommendedName>
</protein>
<dbReference type="InterPro" id="IPR005225">
    <property type="entry name" value="Small_GTP-bd"/>
</dbReference>
<evidence type="ECO:0000256" key="8">
    <source>
        <dbReference type="ARBA" id="ARBA00022958"/>
    </source>
</evidence>
<dbReference type="GO" id="GO:0005525">
    <property type="term" value="F:GTP binding"/>
    <property type="evidence" value="ECO:0007669"/>
    <property type="project" value="UniProtKB-UniRule"/>
</dbReference>
<keyword evidence="2 10" id="KW-0963">Cytoplasm</keyword>
<evidence type="ECO:0000313" key="14">
    <source>
        <dbReference type="EMBL" id="ESK55122.1"/>
    </source>
</evidence>
<keyword evidence="5 10" id="KW-0547">Nucleotide-binding</keyword>
<dbReference type="InterPro" id="IPR027417">
    <property type="entry name" value="P-loop_NTPase"/>
</dbReference>
<evidence type="ECO:0000256" key="9">
    <source>
        <dbReference type="ARBA" id="ARBA00023134"/>
    </source>
</evidence>
<dbReference type="Proteomes" id="UP000017404">
    <property type="component" value="Unassembled WGS sequence"/>
</dbReference>
<accession>V2UYM4</accession>
<feature type="binding site" evidence="10">
    <location>
        <position position="109"/>
    </location>
    <ligand>
        <name>(6S)-5-formyl-5,6,7,8-tetrahydrofolate</name>
        <dbReference type="ChEBI" id="CHEBI:57457"/>
    </ligand>
</feature>